<name>X1BAX1_9ZZZZ</name>
<dbReference type="AlphaFoldDB" id="X1BAX1"/>
<evidence type="ECO:0008006" key="2">
    <source>
        <dbReference type="Google" id="ProtNLM"/>
    </source>
</evidence>
<gene>
    <name evidence="1" type="ORF">S01H4_27641</name>
</gene>
<dbReference type="EMBL" id="BART01013552">
    <property type="protein sequence ID" value="GAG78387.1"/>
    <property type="molecule type" value="Genomic_DNA"/>
</dbReference>
<dbReference type="Gene3D" id="3.40.50.2020">
    <property type="match status" value="1"/>
</dbReference>
<accession>X1BAX1</accession>
<protein>
    <recommendedName>
        <fullName evidence="2">Adenine phosphoribosyltransferase</fullName>
    </recommendedName>
</protein>
<organism evidence="1">
    <name type="scientific">marine sediment metagenome</name>
    <dbReference type="NCBI Taxonomy" id="412755"/>
    <lineage>
        <taxon>unclassified sequences</taxon>
        <taxon>metagenomes</taxon>
        <taxon>ecological metagenomes</taxon>
    </lineage>
</organism>
<sequence length="48" mass="5740">MKKNELEKKIRDIPGFPKEGIIFKDITPLLLDPESYKKSFNQYGERKR</sequence>
<proteinExistence type="predicted"/>
<evidence type="ECO:0000313" key="1">
    <source>
        <dbReference type="EMBL" id="GAG78387.1"/>
    </source>
</evidence>
<dbReference type="InterPro" id="IPR029057">
    <property type="entry name" value="PRTase-like"/>
</dbReference>
<reference evidence="1" key="1">
    <citation type="journal article" date="2014" name="Front. Microbiol.">
        <title>High frequency of phylogenetically diverse reductive dehalogenase-homologous genes in deep subseafloor sedimentary metagenomes.</title>
        <authorList>
            <person name="Kawai M."/>
            <person name="Futagami T."/>
            <person name="Toyoda A."/>
            <person name="Takaki Y."/>
            <person name="Nishi S."/>
            <person name="Hori S."/>
            <person name="Arai W."/>
            <person name="Tsubouchi T."/>
            <person name="Morono Y."/>
            <person name="Uchiyama I."/>
            <person name="Ito T."/>
            <person name="Fujiyama A."/>
            <person name="Inagaki F."/>
            <person name="Takami H."/>
        </authorList>
    </citation>
    <scope>NUCLEOTIDE SEQUENCE</scope>
    <source>
        <strain evidence="1">Expedition CK06-06</strain>
    </source>
</reference>
<comment type="caution">
    <text evidence="1">The sequence shown here is derived from an EMBL/GenBank/DDBJ whole genome shotgun (WGS) entry which is preliminary data.</text>
</comment>